<comment type="caution">
    <text evidence="4">The sequence shown here is derived from an EMBL/GenBank/DDBJ whole genome shotgun (WGS) entry which is preliminary data.</text>
</comment>
<dbReference type="SUPFAM" id="SSF63411">
    <property type="entry name" value="LuxS/MPP-like metallohydrolase"/>
    <property type="match status" value="2"/>
</dbReference>
<proteinExistence type="inferred from homology"/>
<evidence type="ECO:0000259" key="2">
    <source>
        <dbReference type="Pfam" id="PF00675"/>
    </source>
</evidence>
<dbReference type="Gene3D" id="3.30.830.10">
    <property type="entry name" value="Metalloenzyme, LuxS/M16 peptidase-like"/>
    <property type="match status" value="2"/>
</dbReference>
<evidence type="ECO:0000313" key="5">
    <source>
        <dbReference type="Proteomes" id="UP000269410"/>
    </source>
</evidence>
<dbReference type="PANTHER" id="PTHR11851:SF49">
    <property type="entry name" value="MITOCHONDRIAL-PROCESSING PEPTIDASE SUBUNIT ALPHA"/>
    <property type="match status" value="1"/>
</dbReference>
<name>A0A3M0Z1V7_9BACT</name>
<dbReference type="InterPro" id="IPR011765">
    <property type="entry name" value="Pept_M16_N"/>
</dbReference>
<dbReference type="EMBL" id="RFKV01000031">
    <property type="protein sequence ID" value="RMD77446.1"/>
    <property type="molecule type" value="Genomic_DNA"/>
</dbReference>
<dbReference type="GO" id="GO:0046872">
    <property type="term" value="F:metal ion binding"/>
    <property type="evidence" value="ECO:0007669"/>
    <property type="project" value="InterPro"/>
</dbReference>
<dbReference type="InterPro" id="IPR007863">
    <property type="entry name" value="Peptidase_M16_C"/>
</dbReference>
<dbReference type="Proteomes" id="UP000269410">
    <property type="component" value="Unassembled WGS sequence"/>
</dbReference>
<evidence type="ECO:0000259" key="3">
    <source>
        <dbReference type="Pfam" id="PF05193"/>
    </source>
</evidence>
<evidence type="ECO:0000313" key="4">
    <source>
        <dbReference type="EMBL" id="RMD77446.1"/>
    </source>
</evidence>
<evidence type="ECO:0000256" key="1">
    <source>
        <dbReference type="ARBA" id="ARBA00007261"/>
    </source>
</evidence>
<dbReference type="Pfam" id="PF00675">
    <property type="entry name" value="Peptidase_M16"/>
    <property type="match status" value="1"/>
</dbReference>
<gene>
    <name evidence="4" type="ORF">D6810_00935</name>
</gene>
<sequence>MDIPNIDYTSIILPNGVRVFMHPTNRFNSVLINVVVESGSLNEEKSENGALHFIEHLVFDGTEDFPDWKSLSDFHNSIAGSGNASTGYKNSKYYGIYPCFYLEKAIYYYSQLVFHPIFSEESIEKERTVILDEIKLHEDSVDEWVYNLVINNRYLSNDTPFSRKVIGTSENIKSFTQDIIKAIYNKYYNPKKVNVFLVGNFLPSDAASIVKKYFYDEVDNSRFLEGIENIYATDFPEYSFAKVATSKKEDTEQIYLEVNFPSFDTMSFSEEDRIKLGICMTALCSSKYPNSVLWSRLREELGLVYDVSALRYDIFSRAIIAINTSFRPELLSNVINEIIDGVEKLKSGHFDKSILEKIVKNIVDTSGMYMDNVSNIMSWIRGAQKEQDNHGKAMSYPEYVEFIKSLKNEDIIDVANRVFDWRRVNFNLVSKIDAEQLKQEVLQIAKAKSLSFDNYDNFNYQW</sequence>
<dbReference type="PANTHER" id="PTHR11851">
    <property type="entry name" value="METALLOPROTEASE"/>
    <property type="match status" value="1"/>
</dbReference>
<feature type="domain" description="Peptidase M16 C-terminal" evidence="3">
    <location>
        <begin position="174"/>
        <end position="361"/>
    </location>
</feature>
<dbReference type="AlphaFoldDB" id="A0A3M0Z1V7"/>
<reference evidence="4 5" key="1">
    <citation type="submission" date="2018-10" db="EMBL/GenBank/DDBJ databases">
        <title>Thermophilic Lithotrophy and Phototrophy in an Intertidal, Iron-rich, Geothermal Spring.</title>
        <authorList>
            <person name="Ward L.M."/>
            <person name="Idei A."/>
            <person name="Nakagawa M."/>
            <person name="Ueno Y."/>
            <person name="Fischer W."/>
            <person name="Mcglynn S.E."/>
        </authorList>
    </citation>
    <scope>NUCLEOTIDE SEQUENCE [LARGE SCALE GENOMIC DNA]</scope>
    <source>
        <strain evidence="4">J137</strain>
    </source>
</reference>
<dbReference type="Pfam" id="PF05193">
    <property type="entry name" value="Peptidase_M16_C"/>
    <property type="match status" value="1"/>
</dbReference>
<dbReference type="InterPro" id="IPR011249">
    <property type="entry name" value="Metalloenz_LuxS/M16"/>
</dbReference>
<feature type="domain" description="Peptidase M16 N-terminal" evidence="2">
    <location>
        <begin position="28"/>
        <end position="154"/>
    </location>
</feature>
<dbReference type="InterPro" id="IPR050361">
    <property type="entry name" value="MPP/UQCRC_Complex"/>
</dbReference>
<accession>A0A3M0Z1V7</accession>
<comment type="similarity">
    <text evidence="1">Belongs to the peptidase M16 family.</text>
</comment>
<organism evidence="4 5">
    <name type="scientific">Candidatus Dojkabacteria bacterium</name>
    <dbReference type="NCBI Taxonomy" id="2099670"/>
    <lineage>
        <taxon>Bacteria</taxon>
        <taxon>Candidatus Dojkabacteria</taxon>
    </lineage>
</organism>
<protein>
    <submittedName>
        <fullName evidence="4">Insulinase family protein</fullName>
    </submittedName>
</protein>